<sequence>MKNKYFRFISDEARSQFESNYSSNIEIGNAIQNNIFKVVHLIDGNVVAIQFKSGAILTHGKDGVYMTRCEMEEFFVEVSGFDGDSGMWEVNETYICTDLKSLVQHSHLNVRFAELVHLNRFKVLVVDYSLGSPRVKTIQVGNQKINLALVQAERSFFKRWIDFKNSVNDRAESIQEHFDRLDELEQIQDSIDVVENDVGIVDREPMFIEGPAKIELTVTDEKSRLAAIKFLEGTRFANV</sequence>
<proteinExistence type="predicted"/>
<gene>
    <name evidence="1" type="ORF">POTTS_130</name>
</gene>
<reference evidence="1 2" key="1">
    <citation type="submission" date="2019-04" db="EMBL/GenBank/DDBJ databases">
        <authorList>
            <person name="Potts E."/>
            <person name="Thurgood T.L."/>
            <person name="Sharma R."/>
            <person name="Urrea L."/>
            <person name="Arens D.K."/>
            <person name="Kruger J.L."/>
            <person name="Thompson D.W."/>
            <person name="Grose J.H."/>
        </authorList>
    </citation>
    <scope>NUCLEOTIDE SEQUENCE [LARGE SCALE GENOMIC DNA]</scope>
</reference>
<accession>A0A5B9NL69</accession>
<dbReference type="Proteomes" id="UP000323544">
    <property type="component" value="Segment"/>
</dbReference>
<evidence type="ECO:0000313" key="2">
    <source>
        <dbReference type="Proteomes" id="UP000323544"/>
    </source>
</evidence>
<dbReference type="EMBL" id="MN013081">
    <property type="protein sequence ID" value="QEG12740.1"/>
    <property type="molecule type" value="Genomic_DNA"/>
</dbReference>
<name>A0A5B9NL69_9CAUD</name>
<protein>
    <submittedName>
        <fullName evidence="1">Uncharacterized protein</fullName>
    </submittedName>
</protein>
<evidence type="ECO:0000313" key="1">
    <source>
        <dbReference type="EMBL" id="QEG12740.1"/>
    </source>
</evidence>
<organism evidence="1 2">
    <name type="scientific">Klebsiella phage vB_KpnM_Potts1</name>
    <dbReference type="NCBI Taxonomy" id="2591366"/>
    <lineage>
        <taxon>Viruses</taxon>
        <taxon>Duplodnaviria</taxon>
        <taxon>Heunggongvirae</taxon>
        <taxon>Uroviricota</taxon>
        <taxon>Caudoviricetes</taxon>
        <taxon>Marfavirus</taxon>
        <taxon>Marfavirus F48</taxon>
    </lineage>
</organism>